<reference evidence="3 4" key="1">
    <citation type="submission" date="2019-06" db="EMBL/GenBank/DDBJ databases">
        <authorList>
            <person name="Lee I."/>
            <person name="Jang G.I."/>
            <person name="Hwang C.Y."/>
        </authorList>
    </citation>
    <scope>NUCLEOTIDE SEQUENCE [LARGE SCALE GENOMIC DNA]</scope>
    <source>
        <strain evidence="3 4">PAMC 28131</strain>
    </source>
</reference>
<dbReference type="PROSITE" id="PS50072">
    <property type="entry name" value="CSA_PPIASE_2"/>
    <property type="match status" value="1"/>
</dbReference>
<dbReference type="GO" id="GO:0003755">
    <property type="term" value="F:peptidyl-prolyl cis-trans isomerase activity"/>
    <property type="evidence" value="ECO:0007669"/>
    <property type="project" value="InterPro"/>
</dbReference>
<dbReference type="InterPro" id="IPR029000">
    <property type="entry name" value="Cyclophilin-like_dom_sf"/>
</dbReference>
<keyword evidence="1" id="KW-0732">Signal</keyword>
<keyword evidence="3" id="KW-0413">Isomerase</keyword>
<dbReference type="InterPro" id="IPR002130">
    <property type="entry name" value="Cyclophilin-type_PPIase_dom"/>
</dbReference>
<sequence length="291" mass="30669">MKRLALAALLAASSALAQPASPPSPGEIAADAPAADWQAISPADVLLLEFAGGRKVAIQLAPAFAPTHVANIRALVKDGWFPRNAQIVRVQENYVVQWGDPTEKAGLPAGIVARPADGYERPGTPPGFIALPYADAYGATVGYSGGWPVATDDKVHWLPHCPAMVGVGRNMPPDTGTGAELYVVIGHGPRHLDRNIATVGRVLQGQEALSSLPRGTGGLGMYEKPEERVPLLSARMASDLPSAEQPQFQVLGGSSLAKWADSRANRRDSFFIRPAGGADICNLMPPVRLKP</sequence>
<organism evidence="3 4">
    <name type="scientific">Sandaracinobacter neustonicus</name>
    <dbReference type="NCBI Taxonomy" id="1715348"/>
    <lineage>
        <taxon>Bacteria</taxon>
        <taxon>Pseudomonadati</taxon>
        <taxon>Pseudomonadota</taxon>
        <taxon>Alphaproteobacteria</taxon>
        <taxon>Sphingomonadales</taxon>
        <taxon>Sphingosinicellaceae</taxon>
        <taxon>Sandaracinobacter</taxon>
    </lineage>
</organism>
<feature type="domain" description="PPIase cyclophilin-type" evidence="2">
    <location>
        <begin position="55"/>
        <end position="236"/>
    </location>
</feature>
<gene>
    <name evidence="3" type="ORF">FJQ54_14570</name>
</gene>
<proteinExistence type="predicted"/>
<name>A0A501XFC6_9SPHN</name>
<dbReference type="OrthoDB" id="9807797at2"/>
<dbReference type="SUPFAM" id="SSF50891">
    <property type="entry name" value="Cyclophilin-like"/>
    <property type="match status" value="1"/>
</dbReference>
<dbReference type="Gene3D" id="2.40.100.10">
    <property type="entry name" value="Cyclophilin-like"/>
    <property type="match status" value="1"/>
</dbReference>
<dbReference type="RefSeq" id="WP_140929158.1">
    <property type="nucleotide sequence ID" value="NZ_VFSU01000032.1"/>
</dbReference>
<keyword evidence="4" id="KW-1185">Reference proteome</keyword>
<evidence type="ECO:0000256" key="1">
    <source>
        <dbReference type="SAM" id="SignalP"/>
    </source>
</evidence>
<feature type="signal peptide" evidence="1">
    <location>
        <begin position="1"/>
        <end position="17"/>
    </location>
</feature>
<dbReference type="Proteomes" id="UP000319897">
    <property type="component" value="Unassembled WGS sequence"/>
</dbReference>
<dbReference type="EMBL" id="VFSU01000032">
    <property type="protein sequence ID" value="TPE59023.1"/>
    <property type="molecule type" value="Genomic_DNA"/>
</dbReference>
<evidence type="ECO:0000259" key="2">
    <source>
        <dbReference type="PROSITE" id="PS50072"/>
    </source>
</evidence>
<comment type="caution">
    <text evidence="3">The sequence shown here is derived from an EMBL/GenBank/DDBJ whole genome shotgun (WGS) entry which is preliminary data.</text>
</comment>
<accession>A0A501XFC6</accession>
<feature type="chain" id="PRO_5021367883" evidence="1">
    <location>
        <begin position="18"/>
        <end position="291"/>
    </location>
</feature>
<dbReference type="Pfam" id="PF00160">
    <property type="entry name" value="Pro_isomerase"/>
    <property type="match status" value="1"/>
</dbReference>
<protein>
    <submittedName>
        <fullName evidence="3">Peptidylprolyl isomerase</fullName>
    </submittedName>
</protein>
<evidence type="ECO:0000313" key="3">
    <source>
        <dbReference type="EMBL" id="TPE59023.1"/>
    </source>
</evidence>
<dbReference type="AlphaFoldDB" id="A0A501XFC6"/>
<evidence type="ECO:0000313" key="4">
    <source>
        <dbReference type="Proteomes" id="UP000319897"/>
    </source>
</evidence>